<reference evidence="9" key="1">
    <citation type="submission" date="2010-07" db="EMBL/GenBank/DDBJ databases">
        <title>The genome sequence of Gaeumannomyces graminis var. tritici strain R3-111a-1.</title>
        <authorList>
            <consortium name="The Broad Institute Genome Sequencing Platform"/>
            <person name="Ma L.-J."/>
            <person name="Dead R."/>
            <person name="Young S."/>
            <person name="Zeng Q."/>
            <person name="Koehrsen M."/>
            <person name="Alvarado L."/>
            <person name="Berlin A."/>
            <person name="Chapman S.B."/>
            <person name="Chen Z."/>
            <person name="Freedman E."/>
            <person name="Gellesch M."/>
            <person name="Goldberg J."/>
            <person name="Griggs A."/>
            <person name="Gujja S."/>
            <person name="Heilman E.R."/>
            <person name="Heiman D."/>
            <person name="Hepburn T."/>
            <person name="Howarth C."/>
            <person name="Jen D."/>
            <person name="Larson L."/>
            <person name="Mehta T."/>
            <person name="Neiman D."/>
            <person name="Pearson M."/>
            <person name="Roberts A."/>
            <person name="Saif S."/>
            <person name="Shea T."/>
            <person name="Shenoy N."/>
            <person name="Sisk P."/>
            <person name="Stolte C."/>
            <person name="Sykes S."/>
            <person name="Walk T."/>
            <person name="White J."/>
            <person name="Yandava C."/>
            <person name="Haas B."/>
            <person name="Nusbaum C."/>
            <person name="Birren B."/>
        </authorList>
    </citation>
    <scope>NUCLEOTIDE SEQUENCE [LARGE SCALE GENOMIC DNA]</scope>
    <source>
        <strain evidence="9">R3-111a-1</strain>
    </source>
</reference>
<dbReference type="CDD" id="cd18793">
    <property type="entry name" value="SF2_C_SNF"/>
    <property type="match status" value="1"/>
</dbReference>
<dbReference type="PANTHER" id="PTHR45626">
    <property type="entry name" value="TRANSCRIPTION TERMINATION FACTOR 2-RELATED"/>
    <property type="match status" value="1"/>
</dbReference>
<evidence type="ECO:0000313" key="8">
    <source>
        <dbReference type="EnsemblFungi" id="EJT79987"/>
    </source>
</evidence>
<feature type="domain" description="Helicase ATP-binding" evidence="5">
    <location>
        <begin position="351"/>
        <end position="531"/>
    </location>
</feature>
<evidence type="ECO:0000256" key="2">
    <source>
        <dbReference type="ARBA" id="ARBA00022801"/>
    </source>
</evidence>
<dbReference type="InterPro" id="IPR027417">
    <property type="entry name" value="P-loop_NTPase"/>
</dbReference>
<dbReference type="GeneID" id="20345527"/>
<dbReference type="GO" id="GO:0016787">
    <property type="term" value="F:hydrolase activity"/>
    <property type="evidence" value="ECO:0007669"/>
    <property type="project" value="UniProtKB-KW"/>
</dbReference>
<dbReference type="InterPro" id="IPR050628">
    <property type="entry name" value="SNF2_RAD54_helicase_TF"/>
</dbReference>
<accession>J3NUW0</accession>
<dbReference type="PROSITE" id="PS51192">
    <property type="entry name" value="HELICASE_ATP_BIND_1"/>
    <property type="match status" value="1"/>
</dbReference>
<organism evidence="7">
    <name type="scientific">Gaeumannomyces tritici (strain R3-111a-1)</name>
    <name type="common">Wheat and barley take-all root rot fungus</name>
    <name type="synonym">Gaeumannomyces graminis var. tritici</name>
    <dbReference type="NCBI Taxonomy" id="644352"/>
    <lineage>
        <taxon>Eukaryota</taxon>
        <taxon>Fungi</taxon>
        <taxon>Dikarya</taxon>
        <taxon>Ascomycota</taxon>
        <taxon>Pezizomycotina</taxon>
        <taxon>Sordariomycetes</taxon>
        <taxon>Sordariomycetidae</taxon>
        <taxon>Magnaporthales</taxon>
        <taxon>Magnaporthaceae</taxon>
        <taxon>Gaeumannomyces</taxon>
    </lineage>
</organism>
<dbReference type="GO" id="GO:0006281">
    <property type="term" value="P:DNA repair"/>
    <property type="evidence" value="ECO:0007669"/>
    <property type="project" value="TreeGrafter"/>
</dbReference>
<dbReference type="SMART" id="SM00490">
    <property type="entry name" value="HELICc"/>
    <property type="match status" value="1"/>
</dbReference>
<dbReference type="Gene3D" id="3.40.50.300">
    <property type="entry name" value="P-loop containing nucleotide triphosphate hydrolases"/>
    <property type="match status" value="1"/>
</dbReference>
<gene>
    <name evidence="8" type="primary">20345527</name>
    <name evidence="7" type="ORF">GGTG_05069</name>
</gene>
<evidence type="ECO:0000256" key="4">
    <source>
        <dbReference type="SAM" id="MobiDB-lite"/>
    </source>
</evidence>
<protein>
    <submittedName>
        <fullName evidence="7 8">Uncharacterized protein</fullName>
    </submittedName>
</protein>
<evidence type="ECO:0000313" key="7">
    <source>
        <dbReference type="EMBL" id="EJT79987.1"/>
    </source>
</evidence>
<dbReference type="EnsemblFungi" id="EJT79987">
    <property type="protein sequence ID" value="EJT79987"/>
    <property type="gene ID" value="GGTG_05069"/>
</dbReference>
<dbReference type="PANTHER" id="PTHR45626:SF22">
    <property type="entry name" value="DNA REPAIR PROTEIN RAD5"/>
    <property type="match status" value="1"/>
</dbReference>
<dbReference type="InterPro" id="IPR038718">
    <property type="entry name" value="SNF2-like_sf"/>
</dbReference>
<name>J3NUW0_GAET3</name>
<dbReference type="InterPro" id="IPR014001">
    <property type="entry name" value="Helicase_ATP-bd"/>
</dbReference>
<dbReference type="VEuPathDB" id="FungiDB:GGTG_05069"/>
<dbReference type="GO" id="GO:0008094">
    <property type="term" value="F:ATP-dependent activity, acting on DNA"/>
    <property type="evidence" value="ECO:0007669"/>
    <property type="project" value="TreeGrafter"/>
</dbReference>
<dbReference type="STRING" id="644352.J3NUW0"/>
<dbReference type="Pfam" id="PF00271">
    <property type="entry name" value="Helicase_C"/>
    <property type="match status" value="1"/>
</dbReference>
<keyword evidence="2" id="KW-0378">Hydrolase</keyword>
<dbReference type="Proteomes" id="UP000006039">
    <property type="component" value="Unassembled WGS sequence"/>
</dbReference>
<evidence type="ECO:0000256" key="3">
    <source>
        <dbReference type="ARBA" id="ARBA00022840"/>
    </source>
</evidence>
<evidence type="ECO:0000259" key="6">
    <source>
        <dbReference type="PROSITE" id="PS51194"/>
    </source>
</evidence>
<dbReference type="InterPro" id="IPR000330">
    <property type="entry name" value="SNF2_N"/>
</dbReference>
<dbReference type="Gene3D" id="3.40.50.10810">
    <property type="entry name" value="Tandem AAA-ATPase domain"/>
    <property type="match status" value="1"/>
</dbReference>
<proteinExistence type="predicted"/>
<reference evidence="8" key="4">
    <citation type="journal article" date="2015" name="G3 (Bethesda)">
        <title>Genome sequences of three phytopathogenic species of the Magnaporthaceae family of fungi.</title>
        <authorList>
            <person name="Okagaki L.H."/>
            <person name="Nunes C.C."/>
            <person name="Sailsbery J."/>
            <person name="Clay B."/>
            <person name="Brown D."/>
            <person name="John T."/>
            <person name="Oh Y."/>
            <person name="Young N."/>
            <person name="Fitzgerald M."/>
            <person name="Haas B.J."/>
            <person name="Zeng Q."/>
            <person name="Young S."/>
            <person name="Adiconis X."/>
            <person name="Fan L."/>
            <person name="Levin J.Z."/>
            <person name="Mitchell T.K."/>
            <person name="Okubara P.A."/>
            <person name="Farman M.L."/>
            <person name="Kohn L.M."/>
            <person name="Birren B."/>
            <person name="Ma L.-J."/>
            <person name="Dean R.A."/>
        </authorList>
    </citation>
    <scope>NUCLEOTIDE SEQUENCE</scope>
    <source>
        <strain evidence="8">R3-111a-1</strain>
    </source>
</reference>
<keyword evidence="1" id="KW-0547">Nucleotide-binding</keyword>
<sequence>MDNSSRPSMKRKRVEEVDDDREGFPRTEAVQPPVQLAQNIHGTIFHPSGTPSQPPADPFPYDYPPPVPPILAEDNALYHPGVQGPSVMEALPPTAEGTSGPAQPKADQALTVCFGMIAGITGRCDLCLNKGQCFDISILAFDKFEAVSGSAVRGKIKSEHGRVIQGLLDDPSVVARGTCALDQYPSKGKAKQGPGQVPCTLNITVYGPLEMFDEIGEWAQGHDIYLQDPLVCHLDVVYCNPHKLSSSSSDLRACPMLSKLVSSSSKPLQLQELPQLPDILDFINSHINLEEAPAPSAVRASLQKHQRQALTFMCRREKGWDFAETEGDMWELIDSDHGRMFINRVSGSYQTQEPADFRGGIVADPMGLGKTLTMIALVASDLDIASTWVGIEDKENMDSATLVVVPPPLLDTWENEISRHIFAGRLVCRRHHAKTRLSEPSNIRGVNVVLTTYHTVSAEWRPTGPLQSSILFSTRWRRIILDEAHFIRNGSSRMTRAVCDLDAVSRWAVTGTPIQNRLIDLASLLRFIRAFPYTDPKRFDVDISQLWRDRREDEAVKRLTLLSSCLLLRRPPNTISLPARRDTLCPVEFLGPERELYKQASERLITKIDEAFHQGSELSRSTFYVNVLQQIESLRLICNLGTQYHTRKDPEDTDAASTMTSKAKWAGLAQRAFNVERDLRLMVCLQCADTFDTAEVAFEDPFSPHRTTALLFSCLKYLCSDCTNKLKPTDRGPGCGHSPSCHSAEISISSTDREDLPETTPSDLHDFQPSELPSKVKALIDDLKQLPLDTKSVVFSSWRMTLDVIERGLRQAKIGVVRFDGKVQQRDRKSVVEKFKANGNVRVMLLTLSCGAVGLTLTVASRAYLMEPHWNPTLEDQALARIHRIGQEKEVTTVRFYIRDSFEEEIMKLQRKKKQLAGVLLSPHDGGNTSGSWDRLHELRRLL</sequence>
<evidence type="ECO:0000256" key="1">
    <source>
        <dbReference type="ARBA" id="ARBA00022741"/>
    </source>
</evidence>
<evidence type="ECO:0000259" key="5">
    <source>
        <dbReference type="PROSITE" id="PS51192"/>
    </source>
</evidence>
<keyword evidence="3" id="KW-0067">ATP-binding</keyword>
<dbReference type="CDD" id="cd18008">
    <property type="entry name" value="DEXDc_SHPRH-like"/>
    <property type="match status" value="1"/>
</dbReference>
<evidence type="ECO:0000313" key="9">
    <source>
        <dbReference type="Proteomes" id="UP000006039"/>
    </source>
</evidence>
<dbReference type="OrthoDB" id="448448at2759"/>
<dbReference type="EMBL" id="GL385396">
    <property type="protein sequence ID" value="EJT79987.1"/>
    <property type="molecule type" value="Genomic_DNA"/>
</dbReference>
<dbReference type="AlphaFoldDB" id="J3NUW0"/>
<dbReference type="Pfam" id="PF00176">
    <property type="entry name" value="SNF2-rel_dom"/>
    <property type="match status" value="1"/>
</dbReference>
<dbReference type="InterPro" id="IPR049730">
    <property type="entry name" value="SNF2/RAD54-like_C"/>
</dbReference>
<dbReference type="InterPro" id="IPR001650">
    <property type="entry name" value="Helicase_C-like"/>
</dbReference>
<dbReference type="GO" id="GO:0005634">
    <property type="term" value="C:nucleus"/>
    <property type="evidence" value="ECO:0007669"/>
    <property type="project" value="TreeGrafter"/>
</dbReference>
<keyword evidence="9" id="KW-1185">Reference proteome</keyword>
<feature type="region of interest" description="Disordered" evidence="4">
    <location>
        <begin position="1"/>
        <end position="33"/>
    </location>
</feature>
<dbReference type="GO" id="GO:0005524">
    <property type="term" value="F:ATP binding"/>
    <property type="evidence" value="ECO:0007669"/>
    <property type="project" value="UniProtKB-KW"/>
</dbReference>
<dbReference type="RefSeq" id="XP_009221132.1">
    <property type="nucleotide sequence ID" value="XM_009222868.1"/>
</dbReference>
<dbReference type="PROSITE" id="PS51194">
    <property type="entry name" value="HELICASE_CTER"/>
    <property type="match status" value="1"/>
</dbReference>
<dbReference type="eggNOG" id="KOG1001">
    <property type="taxonomic scope" value="Eukaryota"/>
</dbReference>
<dbReference type="SUPFAM" id="SSF52540">
    <property type="entry name" value="P-loop containing nucleoside triphosphate hydrolases"/>
    <property type="match status" value="2"/>
</dbReference>
<feature type="domain" description="Helicase C-terminal" evidence="6">
    <location>
        <begin position="775"/>
        <end position="927"/>
    </location>
</feature>
<dbReference type="SMART" id="SM00487">
    <property type="entry name" value="DEXDc"/>
    <property type="match status" value="1"/>
</dbReference>
<dbReference type="HOGENOM" id="CLU_000315_2_7_1"/>
<reference evidence="7" key="2">
    <citation type="submission" date="2010-07" db="EMBL/GenBank/DDBJ databases">
        <authorList>
            <consortium name="The Broad Institute Genome Sequencing Platform"/>
            <consortium name="Broad Institute Genome Sequencing Center for Infectious Disease"/>
            <person name="Ma L.-J."/>
            <person name="Dead R."/>
            <person name="Young S."/>
            <person name="Zeng Q."/>
            <person name="Koehrsen M."/>
            <person name="Alvarado L."/>
            <person name="Berlin A."/>
            <person name="Chapman S.B."/>
            <person name="Chen Z."/>
            <person name="Freedman E."/>
            <person name="Gellesch M."/>
            <person name="Goldberg J."/>
            <person name="Griggs A."/>
            <person name="Gujja S."/>
            <person name="Heilman E.R."/>
            <person name="Heiman D."/>
            <person name="Hepburn T."/>
            <person name="Howarth C."/>
            <person name="Jen D."/>
            <person name="Larson L."/>
            <person name="Mehta T."/>
            <person name="Neiman D."/>
            <person name="Pearson M."/>
            <person name="Roberts A."/>
            <person name="Saif S."/>
            <person name="Shea T."/>
            <person name="Shenoy N."/>
            <person name="Sisk P."/>
            <person name="Stolte C."/>
            <person name="Sykes S."/>
            <person name="Walk T."/>
            <person name="White J."/>
            <person name="Yandava C."/>
            <person name="Haas B."/>
            <person name="Nusbaum C."/>
            <person name="Birren B."/>
        </authorList>
    </citation>
    <scope>NUCLEOTIDE SEQUENCE</scope>
    <source>
        <strain evidence="7">R3-111a-1</strain>
    </source>
</reference>
<reference evidence="8" key="5">
    <citation type="submission" date="2018-04" db="UniProtKB">
        <authorList>
            <consortium name="EnsemblFungi"/>
        </authorList>
    </citation>
    <scope>IDENTIFICATION</scope>
    <source>
        <strain evidence="8">R3-111a-1</strain>
    </source>
</reference>
<reference evidence="7" key="3">
    <citation type="submission" date="2010-09" db="EMBL/GenBank/DDBJ databases">
        <title>Annotation of Gaeumannomyces graminis var. tritici R3-111a-1.</title>
        <authorList>
            <consortium name="The Broad Institute Genome Sequencing Platform"/>
            <person name="Ma L.-J."/>
            <person name="Dead R."/>
            <person name="Young S.K."/>
            <person name="Zeng Q."/>
            <person name="Gargeya S."/>
            <person name="Fitzgerald M."/>
            <person name="Haas B."/>
            <person name="Abouelleil A."/>
            <person name="Alvarado L."/>
            <person name="Arachchi H.M."/>
            <person name="Berlin A."/>
            <person name="Brown A."/>
            <person name="Chapman S.B."/>
            <person name="Chen Z."/>
            <person name="Dunbar C."/>
            <person name="Freedman E."/>
            <person name="Gearin G."/>
            <person name="Gellesch M."/>
            <person name="Goldberg J."/>
            <person name="Griggs A."/>
            <person name="Gujja S."/>
            <person name="Heiman D."/>
            <person name="Howarth C."/>
            <person name="Larson L."/>
            <person name="Lui A."/>
            <person name="MacDonald P.J.P."/>
            <person name="Mehta T."/>
            <person name="Montmayeur A."/>
            <person name="Murphy C."/>
            <person name="Neiman D."/>
            <person name="Pearson M."/>
            <person name="Priest M."/>
            <person name="Roberts A."/>
            <person name="Saif S."/>
            <person name="Shea T."/>
            <person name="Shenoy N."/>
            <person name="Sisk P."/>
            <person name="Stolte C."/>
            <person name="Sykes S."/>
            <person name="Yandava C."/>
            <person name="Wortman J."/>
            <person name="Nusbaum C."/>
            <person name="Birren B."/>
        </authorList>
    </citation>
    <scope>NUCLEOTIDE SEQUENCE</scope>
    <source>
        <strain evidence="7">R3-111a-1</strain>
    </source>
</reference>